<evidence type="ECO:0000256" key="4">
    <source>
        <dbReference type="ARBA" id="ARBA00023054"/>
    </source>
</evidence>
<feature type="region of interest" description="Disordered" evidence="7">
    <location>
        <begin position="1400"/>
        <end position="1430"/>
    </location>
</feature>
<comment type="subcellular location">
    <subcellularLocation>
        <location evidence="1">Cytoplasm</location>
        <location evidence="1">Cytoskeleton</location>
        <location evidence="1">Microtubule organizing center</location>
    </subcellularLocation>
</comment>
<evidence type="ECO:0000256" key="7">
    <source>
        <dbReference type="SAM" id="MobiDB-lite"/>
    </source>
</evidence>
<keyword evidence="11" id="KW-1185">Reference proteome</keyword>
<feature type="domain" description="Centrosomin N-terminal motif 1" evidence="8">
    <location>
        <begin position="182"/>
        <end position="255"/>
    </location>
</feature>
<dbReference type="GO" id="GO:0005737">
    <property type="term" value="C:cytoplasm"/>
    <property type="evidence" value="ECO:0007669"/>
    <property type="project" value="UniProtKB-ARBA"/>
</dbReference>
<evidence type="ECO:0000256" key="2">
    <source>
        <dbReference type="ARBA" id="ARBA00022490"/>
    </source>
</evidence>
<sequence length="1500" mass="172666">MVGPGYGGGLDTPRTNVGDATYLDRQPDFDMTQEPSFQSPTKDGNLLNQLRNGGRPTLRTPRGNNRAPLIDRRNMPANLGGAEFTPLLKSATRNSARPFGLGKENGVAATPAFLDRIDEDMTPLPAGQTSIYGGSRNTSSYADATPMPATEDTSSVASTPLVMRRRDAGKGGGPLEDGNQLSLREQENVIDRIEKENFGLKLKIHFLEEALRKAGPGFSEAALRENTELKVDKVTMQRELHHYKKHLNSAEKDLEKYRQQIIEVQEKAKEKHADEEQLAELDKLRQELEDKDAEVEELQRQLEQEQNHNDNVEKLKEDILDLEAEVREKENLLGEREDEVEDLKLKLEQAGDEALDNQRQIQELEQRTQKSNAAEDELEELRRKLEAAEEKAKIDQRRMMELEQKAQKSEELEEAKDTIEDLQADIRRLEQEADDLKDKLEAAVEDKDRAEENLEELQEEMANKSMVTKGLSRQVEEKITRLQNDLEKSRQEYATLEKENQASRRDNDELKAKMKEVRHDYLQLQRELELSHKEADELNGRMQVTRPLQKELEASRKQLEELQSKMTTLRQERDSSERIRQSLAVKFEEAQKELHAKNDEKALLQTRHDALTSESASLQQDVRRLERTVGQLEDNLKQERQHSLDLENEIRNRYKAEMDDLKDQISDLQAEVRDRDHLYDNDSEKWENERHSLESERRRAEERAAGLQKTIEKLREAEGSLSSKESKMQEALQMENERHKKEEAVLSRQIDELQKNLEDRQRMLEDLRNEVSTVRDALRQTQLDYQSQTDKVVALEDEVEVLQATIDEESEKANHELEQARRRSELLEEELRSLRRTVSSTQSSTAASNEASKATNESLARLQSQLADANENLAKVTKDRRDLQDQVAHVNTELHSLRASLAETKAERDELGAELRQAKTHDDDTFRLDQERIELRAARTRLENEVRRLKDENNLLTSQRRAIEKALEDEIEKATAEEDRLNREILELQKKSRQNQHPAVDSQELTSARRKIRELERRIEEYETRLAELQMPPPEYQGDGNSELSMARRDLNAARQKEVELLHREASQKEKVRSLKRQIADLERKAHEAELSRLNIASPSTNSGSAQKSEVYELRRQLSSAHQSANELKKSLREADRRASALQEELEARLEELEEQKTALEQALDDAQLAADEAAAEHEKKLAKYKHKLERYRQERDQLADALIEAEQKAAHNQTQTSLGDHSLSLEERRDLHAMLKESQLAADKLDREVREYREAVEELQANEASLRAKLERARSERAAYRAGAEKLQCDIKVLREAKEAAERATEESKALARGGSGDTDAIIRAAEAAERRHELELRGMCMQLEWMKAKWDKEVRLRSDAAFAKKYLLLELDVRDACNKADLLILRDIQAQLRKSRQQPGISNSLGGHSQSKALVPASAKPNEKRVPPKTRLKRALTAVRFMVRMQLAAKEWAKHEALGKKLADAAEEMRKEERMKKMRTEWRKAMAAKRLEQQKAQA</sequence>
<dbReference type="Gene3D" id="1.10.287.1490">
    <property type="match status" value="1"/>
</dbReference>
<evidence type="ECO:0000256" key="6">
    <source>
        <dbReference type="SAM" id="Coils"/>
    </source>
</evidence>
<feature type="compositionally biased region" description="Low complexity" evidence="7">
    <location>
        <begin position="836"/>
        <end position="848"/>
    </location>
</feature>
<feature type="compositionally biased region" description="Polar residues" evidence="7">
    <location>
        <begin position="128"/>
        <end position="142"/>
    </location>
</feature>
<dbReference type="GO" id="GO:0000793">
    <property type="term" value="C:condensed chromosome"/>
    <property type="evidence" value="ECO:0007669"/>
    <property type="project" value="TreeGrafter"/>
</dbReference>
<organism evidence="10 11">
    <name type="scientific">Coniochaeta pulveracea</name>
    <dbReference type="NCBI Taxonomy" id="177199"/>
    <lineage>
        <taxon>Eukaryota</taxon>
        <taxon>Fungi</taxon>
        <taxon>Dikarya</taxon>
        <taxon>Ascomycota</taxon>
        <taxon>Pezizomycotina</taxon>
        <taxon>Sordariomycetes</taxon>
        <taxon>Sordariomycetidae</taxon>
        <taxon>Coniochaetales</taxon>
        <taxon>Coniochaetaceae</taxon>
        <taxon>Coniochaeta</taxon>
    </lineage>
</organism>
<dbReference type="GO" id="GO:0000796">
    <property type="term" value="C:condensin complex"/>
    <property type="evidence" value="ECO:0007669"/>
    <property type="project" value="TreeGrafter"/>
</dbReference>
<dbReference type="Pfam" id="PF10495">
    <property type="entry name" value="PACT_coil_coil"/>
    <property type="match status" value="1"/>
</dbReference>
<feature type="coiled-coil region" evidence="6">
    <location>
        <begin position="1065"/>
        <end position="1092"/>
    </location>
</feature>
<comment type="caution">
    <text evidence="10">The sequence shown here is derived from an EMBL/GenBank/DDBJ whole genome shotgun (WGS) entry which is preliminary data.</text>
</comment>
<keyword evidence="5" id="KW-0206">Cytoskeleton</keyword>
<dbReference type="GO" id="GO:0007076">
    <property type="term" value="P:mitotic chromosome condensation"/>
    <property type="evidence" value="ECO:0007669"/>
    <property type="project" value="TreeGrafter"/>
</dbReference>
<feature type="region of interest" description="Disordered" evidence="7">
    <location>
        <begin position="834"/>
        <end position="858"/>
    </location>
</feature>
<dbReference type="PANTHER" id="PTHR43941:SF1">
    <property type="entry name" value="STRUCTURAL MAINTENANCE OF CHROMOSOMES PROTEIN 2"/>
    <property type="match status" value="1"/>
</dbReference>
<dbReference type="InterPro" id="IPR019528">
    <property type="entry name" value="PACT_domain"/>
</dbReference>
<dbReference type="InterPro" id="IPR012943">
    <property type="entry name" value="Cnn_1N"/>
</dbReference>
<evidence type="ECO:0000256" key="5">
    <source>
        <dbReference type="ARBA" id="ARBA00023212"/>
    </source>
</evidence>
<dbReference type="SUPFAM" id="SSF57997">
    <property type="entry name" value="Tropomyosin"/>
    <property type="match status" value="2"/>
</dbReference>
<feature type="domain" description="Pericentrin/AKAP-450 centrosomal targeting" evidence="9">
    <location>
        <begin position="1351"/>
        <end position="1454"/>
    </location>
</feature>
<dbReference type="EMBL" id="QVQW01000030">
    <property type="protein sequence ID" value="RKU44475.1"/>
    <property type="molecule type" value="Genomic_DNA"/>
</dbReference>
<evidence type="ECO:0000259" key="8">
    <source>
        <dbReference type="Pfam" id="PF07989"/>
    </source>
</evidence>
<dbReference type="Proteomes" id="UP000275385">
    <property type="component" value="Unassembled WGS sequence"/>
</dbReference>
<protein>
    <submittedName>
        <fullName evidence="10">Uncharacterized protein</fullName>
    </submittedName>
</protein>
<evidence type="ECO:0000313" key="11">
    <source>
        <dbReference type="Proteomes" id="UP000275385"/>
    </source>
</evidence>
<feature type="region of interest" description="Disordered" evidence="7">
    <location>
        <begin position="1"/>
        <end position="74"/>
    </location>
</feature>
<dbReference type="PANTHER" id="PTHR43941">
    <property type="entry name" value="STRUCTURAL MAINTENANCE OF CHROMOSOMES PROTEIN 2"/>
    <property type="match status" value="1"/>
</dbReference>
<dbReference type="GO" id="GO:0000785">
    <property type="term" value="C:chromatin"/>
    <property type="evidence" value="ECO:0007669"/>
    <property type="project" value="TreeGrafter"/>
</dbReference>
<name>A0A420Y9C9_9PEZI</name>
<keyword evidence="2" id="KW-0963">Cytoplasm</keyword>
<dbReference type="STRING" id="177199.A0A420Y9C9"/>
<keyword evidence="3" id="KW-0597">Phosphoprotein</keyword>
<evidence type="ECO:0000256" key="3">
    <source>
        <dbReference type="ARBA" id="ARBA00022553"/>
    </source>
</evidence>
<gene>
    <name evidence="10" type="ORF">DL546_003090</name>
</gene>
<proteinExistence type="predicted"/>
<feature type="compositionally biased region" description="Polar residues" evidence="7">
    <location>
        <begin position="1400"/>
        <end position="1414"/>
    </location>
</feature>
<feature type="compositionally biased region" description="Gly residues" evidence="7">
    <location>
        <begin position="1"/>
        <end position="10"/>
    </location>
</feature>
<dbReference type="Pfam" id="PF07989">
    <property type="entry name" value="Cnn_1N"/>
    <property type="match status" value="1"/>
</dbReference>
<evidence type="ECO:0000313" key="10">
    <source>
        <dbReference type="EMBL" id="RKU44475.1"/>
    </source>
</evidence>
<evidence type="ECO:0000259" key="9">
    <source>
        <dbReference type="Pfam" id="PF10495"/>
    </source>
</evidence>
<evidence type="ECO:0000256" key="1">
    <source>
        <dbReference type="ARBA" id="ARBA00004267"/>
    </source>
</evidence>
<feature type="compositionally biased region" description="Polar residues" evidence="7">
    <location>
        <begin position="849"/>
        <end position="858"/>
    </location>
</feature>
<accession>A0A420Y9C9</accession>
<keyword evidence="4 6" id="KW-0175">Coiled coil</keyword>
<feature type="coiled-coil region" evidence="6">
    <location>
        <begin position="1118"/>
        <end position="1209"/>
    </location>
</feature>
<dbReference type="GO" id="GO:0003682">
    <property type="term" value="F:chromatin binding"/>
    <property type="evidence" value="ECO:0007669"/>
    <property type="project" value="TreeGrafter"/>
</dbReference>
<dbReference type="OrthoDB" id="10255000at2759"/>
<feature type="compositionally biased region" description="Polar residues" evidence="7">
    <location>
        <begin position="33"/>
        <end position="51"/>
    </location>
</feature>
<feature type="region of interest" description="Disordered" evidence="7">
    <location>
        <begin position="128"/>
        <end position="156"/>
    </location>
</feature>
<feature type="coiled-coil region" evidence="6">
    <location>
        <begin position="1236"/>
        <end position="1315"/>
    </location>
</feature>
<dbReference type="GO" id="GO:0005815">
    <property type="term" value="C:microtubule organizing center"/>
    <property type="evidence" value="ECO:0007669"/>
    <property type="project" value="UniProtKB-SubCell"/>
</dbReference>
<reference evidence="10 11" key="1">
    <citation type="submission" date="2018-08" db="EMBL/GenBank/DDBJ databases">
        <title>Draft genome of the lignicolous fungus Coniochaeta pulveracea.</title>
        <authorList>
            <person name="Borstlap C.J."/>
            <person name="De Witt R.N."/>
            <person name="Botha A."/>
            <person name="Volschenk H."/>
        </authorList>
    </citation>
    <scope>NUCLEOTIDE SEQUENCE [LARGE SCALE GENOMIC DNA]</scope>
    <source>
        <strain evidence="10 11">CAB683</strain>
    </source>
</reference>